<dbReference type="GO" id="GO:0016757">
    <property type="term" value="F:glycosyltransferase activity"/>
    <property type="evidence" value="ECO:0007669"/>
    <property type="project" value="InterPro"/>
</dbReference>
<evidence type="ECO:0000313" key="3">
    <source>
        <dbReference type="EMBL" id="TWI05346.1"/>
    </source>
</evidence>
<evidence type="ECO:0000259" key="2">
    <source>
        <dbReference type="Pfam" id="PF00534"/>
    </source>
</evidence>
<comment type="caution">
    <text evidence="3">The sequence shown here is derived from an EMBL/GenBank/DDBJ whole genome shotgun (WGS) entry which is preliminary data.</text>
</comment>
<feature type="region of interest" description="Disordered" evidence="1">
    <location>
        <begin position="1"/>
        <end position="34"/>
    </location>
</feature>
<evidence type="ECO:0000256" key="1">
    <source>
        <dbReference type="SAM" id="MobiDB-lite"/>
    </source>
</evidence>
<gene>
    <name evidence="3" type="ORF">IP93_03107</name>
</gene>
<dbReference type="Pfam" id="PF00534">
    <property type="entry name" value="Glycos_transf_1"/>
    <property type="match status" value="1"/>
</dbReference>
<keyword evidence="4" id="KW-1185">Reference proteome</keyword>
<dbReference type="Gene3D" id="3.40.50.2000">
    <property type="entry name" value="Glycogen Phosphorylase B"/>
    <property type="match status" value="2"/>
</dbReference>
<reference evidence="3 4" key="1">
    <citation type="journal article" date="2015" name="Stand. Genomic Sci.">
        <title>Genomic Encyclopedia of Bacterial and Archaeal Type Strains, Phase III: the genomes of soil and plant-associated and newly described type strains.</title>
        <authorList>
            <person name="Whitman W.B."/>
            <person name="Woyke T."/>
            <person name="Klenk H.P."/>
            <person name="Zhou Y."/>
            <person name="Lilburn T.G."/>
            <person name="Beck B.J."/>
            <person name="De Vos P."/>
            <person name="Vandamme P."/>
            <person name="Eisen J.A."/>
            <person name="Garrity G."/>
            <person name="Hugenholtz P."/>
            <person name="Kyrpides N.C."/>
        </authorList>
    </citation>
    <scope>NUCLEOTIDE SEQUENCE [LARGE SCALE GENOMIC DNA]</scope>
    <source>
        <strain evidence="3 4">CGMCC 1.10136</strain>
    </source>
</reference>
<dbReference type="AlphaFoldDB" id="A0A562LCQ5"/>
<dbReference type="Proteomes" id="UP000316471">
    <property type="component" value="Unassembled WGS sequence"/>
</dbReference>
<dbReference type="PANTHER" id="PTHR12526">
    <property type="entry name" value="GLYCOSYLTRANSFERASE"/>
    <property type="match status" value="1"/>
</dbReference>
<organism evidence="3 4">
    <name type="scientific">Aerolutibacter ruishenii</name>
    <dbReference type="NCBI Taxonomy" id="686800"/>
    <lineage>
        <taxon>Bacteria</taxon>
        <taxon>Pseudomonadati</taxon>
        <taxon>Pseudomonadota</taxon>
        <taxon>Gammaproteobacteria</taxon>
        <taxon>Lysobacterales</taxon>
        <taxon>Lysobacteraceae</taxon>
        <taxon>Aerolutibacter</taxon>
    </lineage>
</organism>
<dbReference type="InterPro" id="IPR001296">
    <property type="entry name" value="Glyco_trans_1"/>
</dbReference>
<keyword evidence="3" id="KW-0808">Transferase</keyword>
<accession>A0A562LCQ5</accession>
<dbReference type="GO" id="GO:1901135">
    <property type="term" value="P:carbohydrate derivative metabolic process"/>
    <property type="evidence" value="ECO:0007669"/>
    <property type="project" value="UniProtKB-ARBA"/>
</dbReference>
<sequence length="440" mass="47800">MAKSVSTPEAQQPADRLAPGNAKAMDHRQGPQPVPSPPLRVLYVVSLFPSLSETFIAREIHALIEGGIDVRILSLKPPTDLIVQPLARSLLDRVLHPANWFHTVLSTMKTVARNPALMMGFSFTVARGLWRHPMAMLKSIAAITLAMGRLEDIRAYGPKLIHAPWATYPATVAWILSRLMDLPFSFTSRAHDIFVRGHLMPGKLANAALAVTITEHNVRYMNRWMPTPGAVPIQVIHSALNLNDLHFVTKGRAPARLLSVGRLVPQKGFDVLLRAIAILRSRGTRLECTIIGEGVERAKLESLRASLDLVDAVDLPGGMPNDVVINHMSSASIMVLPCVVAPDGSSDGIPNVLMEAMATGLPVISTSISGIPELVEDGVSGRLVPAGDANALADAIQSMIDDPLKRERFAMAGRKKVEREFDVRVEAGRLLKHFLAVCHA</sequence>
<protein>
    <submittedName>
        <fullName evidence="3">Glycosyltransferase involved in cell wall biosynthesis</fullName>
    </submittedName>
</protein>
<name>A0A562LCQ5_9GAMM</name>
<evidence type="ECO:0000313" key="4">
    <source>
        <dbReference type="Proteomes" id="UP000316471"/>
    </source>
</evidence>
<dbReference type="PANTHER" id="PTHR12526:SF636">
    <property type="entry name" value="BLL3647 PROTEIN"/>
    <property type="match status" value="1"/>
</dbReference>
<feature type="domain" description="Glycosyl transferase family 1" evidence="2">
    <location>
        <begin position="255"/>
        <end position="415"/>
    </location>
</feature>
<dbReference type="RefSeq" id="WP_144817198.1">
    <property type="nucleotide sequence ID" value="NZ_VLKP01000024.1"/>
</dbReference>
<dbReference type="EMBL" id="VLKP01000024">
    <property type="protein sequence ID" value="TWI05346.1"/>
    <property type="molecule type" value="Genomic_DNA"/>
</dbReference>
<dbReference type="OrthoDB" id="4611853at2"/>
<proteinExistence type="predicted"/>
<dbReference type="SUPFAM" id="SSF53756">
    <property type="entry name" value="UDP-Glycosyltransferase/glycogen phosphorylase"/>
    <property type="match status" value="1"/>
</dbReference>
<feature type="compositionally biased region" description="Polar residues" evidence="1">
    <location>
        <begin position="1"/>
        <end position="10"/>
    </location>
</feature>